<dbReference type="EC" id="2.7.10.2" evidence="4"/>
<dbReference type="Pfam" id="PF13614">
    <property type="entry name" value="AAA_31"/>
    <property type="match status" value="1"/>
</dbReference>
<keyword evidence="14" id="KW-0829">Tyrosine-protein kinase</keyword>
<evidence type="ECO:0000256" key="4">
    <source>
        <dbReference type="ARBA" id="ARBA00011903"/>
    </source>
</evidence>
<comment type="similarity">
    <text evidence="3">Belongs to the etk/wzc family.</text>
</comment>
<evidence type="ECO:0000256" key="2">
    <source>
        <dbReference type="ARBA" id="ARBA00007316"/>
    </source>
</evidence>
<dbReference type="Pfam" id="PF13807">
    <property type="entry name" value="GNVR"/>
    <property type="match status" value="1"/>
</dbReference>
<evidence type="ECO:0000256" key="16">
    <source>
        <dbReference type="SAM" id="Phobius"/>
    </source>
</evidence>
<dbReference type="InterPro" id="IPR050445">
    <property type="entry name" value="Bact_polysacc_biosynth/exp"/>
</dbReference>
<feature type="domain" description="Tyrosine-protein kinase G-rich" evidence="19">
    <location>
        <begin position="437"/>
        <end position="518"/>
    </location>
</feature>
<dbReference type="OrthoDB" id="9794577at2"/>
<dbReference type="FunFam" id="3.40.50.300:FF:000527">
    <property type="entry name" value="Tyrosine-protein kinase etk"/>
    <property type="match status" value="1"/>
</dbReference>
<evidence type="ECO:0000256" key="11">
    <source>
        <dbReference type="ARBA" id="ARBA00022840"/>
    </source>
</evidence>
<keyword evidence="9" id="KW-0547">Nucleotide-binding</keyword>
<protein>
    <recommendedName>
        <fullName evidence="4">non-specific protein-tyrosine kinase</fullName>
        <ecNumber evidence="4">2.7.10.2</ecNumber>
    </recommendedName>
</protein>
<gene>
    <name evidence="20" type="ORF">EO244_12255</name>
</gene>
<evidence type="ECO:0000256" key="15">
    <source>
        <dbReference type="ARBA" id="ARBA00051245"/>
    </source>
</evidence>
<dbReference type="InterPro" id="IPR025669">
    <property type="entry name" value="AAA_dom"/>
</dbReference>
<dbReference type="Proteomes" id="UP000289703">
    <property type="component" value="Unassembled WGS sequence"/>
</dbReference>
<evidence type="ECO:0000256" key="7">
    <source>
        <dbReference type="ARBA" id="ARBA00022679"/>
    </source>
</evidence>
<dbReference type="NCBIfam" id="TIGR01007">
    <property type="entry name" value="eps_fam"/>
    <property type="match status" value="1"/>
</dbReference>
<dbReference type="Gene3D" id="3.40.50.300">
    <property type="entry name" value="P-loop containing nucleotide triphosphate hydrolases"/>
    <property type="match status" value="1"/>
</dbReference>
<comment type="catalytic activity">
    <reaction evidence="15">
        <text>L-tyrosyl-[protein] + ATP = O-phospho-L-tyrosyl-[protein] + ADP + H(+)</text>
        <dbReference type="Rhea" id="RHEA:10596"/>
        <dbReference type="Rhea" id="RHEA-COMP:10136"/>
        <dbReference type="Rhea" id="RHEA-COMP:20101"/>
        <dbReference type="ChEBI" id="CHEBI:15378"/>
        <dbReference type="ChEBI" id="CHEBI:30616"/>
        <dbReference type="ChEBI" id="CHEBI:46858"/>
        <dbReference type="ChEBI" id="CHEBI:61978"/>
        <dbReference type="ChEBI" id="CHEBI:456216"/>
        <dbReference type="EC" id="2.7.10.2"/>
    </reaction>
</comment>
<dbReference type="InterPro" id="IPR003856">
    <property type="entry name" value="LPS_length_determ_N"/>
</dbReference>
<dbReference type="PANTHER" id="PTHR32309:SF13">
    <property type="entry name" value="FERRIC ENTEROBACTIN TRANSPORT PROTEIN FEPE"/>
    <property type="match status" value="1"/>
</dbReference>
<evidence type="ECO:0000256" key="6">
    <source>
        <dbReference type="ARBA" id="ARBA00022519"/>
    </source>
</evidence>
<reference evidence="20 21" key="1">
    <citation type="submission" date="2019-01" db="EMBL/GenBank/DDBJ databases">
        <title>Ancylomarina salipaludis sp. nov., isolated from a salt marsh.</title>
        <authorList>
            <person name="Yoon J.-H."/>
        </authorList>
    </citation>
    <scope>NUCLEOTIDE SEQUENCE [LARGE SCALE GENOMIC DNA]</scope>
    <source>
        <strain evidence="20 21">SHSM-M15</strain>
    </source>
</reference>
<dbReference type="RefSeq" id="WP_129254967.1">
    <property type="nucleotide sequence ID" value="NZ_SAXA01000011.1"/>
</dbReference>
<feature type="domain" description="AAA" evidence="18">
    <location>
        <begin position="582"/>
        <end position="701"/>
    </location>
</feature>
<evidence type="ECO:0000259" key="19">
    <source>
        <dbReference type="Pfam" id="PF13807"/>
    </source>
</evidence>
<evidence type="ECO:0000259" key="17">
    <source>
        <dbReference type="Pfam" id="PF02706"/>
    </source>
</evidence>
<evidence type="ECO:0000259" key="18">
    <source>
        <dbReference type="Pfam" id="PF13614"/>
    </source>
</evidence>
<evidence type="ECO:0000256" key="9">
    <source>
        <dbReference type="ARBA" id="ARBA00022741"/>
    </source>
</evidence>
<keyword evidence="7 20" id="KW-0808">Transferase</keyword>
<keyword evidence="6" id="KW-0997">Cell inner membrane</keyword>
<keyword evidence="13 16" id="KW-0472">Membrane</keyword>
<evidence type="ECO:0000256" key="14">
    <source>
        <dbReference type="ARBA" id="ARBA00023137"/>
    </source>
</evidence>
<evidence type="ECO:0000256" key="13">
    <source>
        <dbReference type="ARBA" id="ARBA00023136"/>
    </source>
</evidence>
<keyword evidence="12 16" id="KW-1133">Transmembrane helix</keyword>
<dbReference type="InterPro" id="IPR027417">
    <property type="entry name" value="P-loop_NTPase"/>
</dbReference>
<dbReference type="InterPro" id="IPR005702">
    <property type="entry name" value="Wzc-like_C"/>
</dbReference>
<comment type="caution">
    <text evidence="20">The sequence shown here is derived from an EMBL/GenBank/DDBJ whole genome shotgun (WGS) entry which is preliminary data.</text>
</comment>
<evidence type="ECO:0000256" key="1">
    <source>
        <dbReference type="ARBA" id="ARBA00004429"/>
    </source>
</evidence>
<dbReference type="PANTHER" id="PTHR32309">
    <property type="entry name" value="TYROSINE-PROTEIN KINASE"/>
    <property type="match status" value="1"/>
</dbReference>
<comment type="subcellular location">
    <subcellularLocation>
        <location evidence="1">Cell inner membrane</location>
        <topology evidence="1">Multi-pass membrane protein</topology>
    </subcellularLocation>
</comment>
<feature type="transmembrane region" description="Helical" evidence="16">
    <location>
        <begin position="28"/>
        <end position="46"/>
    </location>
</feature>
<accession>A0A4Q1JK12</accession>
<evidence type="ECO:0000313" key="20">
    <source>
        <dbReference type="EMBL" id="RXQ91515.1"/>
    </source>
</evidence>
<dbReference type="GO" id="GO:0042802">
    <property type="term" value="F:identical protein binding"/>
    <property type="evidence" value="ECO:0007669"/>
    <property type="project" value="UniProtKB-ARBA"/>
</dbReference>
<keyword evidence="10 20" id="KW-0418">Kinase</keyword>
<organism evidence="20 21">
    <name type="scientific">Ancylomarina salipaludis</name>
    <dbReference type="NCBI Taxonomy" id="2501299"/>
    <lineage>
        <taxon>Bacteria</taxon>
        <taxon>Pseudomonadati</taxon>
        <taxon>Bacteroidota</taxon>
        <taxon>Bacteroidia</taxon>
        <taxon>Marinilabiliales</taxon>
        <taxon>Marinifilaceae</taxon>
        <taxon>Ancylomarina</taxon>
    </lineage>
</organism>
<dbReference type="GO" id="GO:0005524">
    <property type="term" value="F:ATP binding"/>
    <property type="evidence" value="ECO:0007669"/>
    <property type="project" value="UniProtKB-KW"/>
</dbReference>
<comment type="similarity">
    <text evidence="2">Belongs to the CpsD/CapB family.</text>
</comment>
<evidence type="ECO:0000256" key="3">
    <source>
        <dbReference type="ARBA" id="ARBA00008883"/>
    </source>
</evidence>
<dbReference type="GO" id="GO:0005886">
    <property type="term" value="C:plasma membrane"/>
    <property type="evidence" value="ECO:0007669"/>
    <property type="project" value="UniProtKB-SubCell"/>
</dbReference>
<dbReference type="GO" id="GO:0004715">
    <property type="term" value="F:non-membrane spanning protein tyrosine kinase activity"/>
    <property type="evidence" value="ECO:0007669"/>
    <property type="project" value="UniProtKB-EC"/>
</dbReference>
<dbReference type="SUPFAM" id="SSF52540">
    <property type="entry name" value="P-loop containing nucleoside triphosphate hydrolases"/>
    <property type="match status" value="1"/>
</dbReference>
<keyword evidence="5" id="KW-1003">Cell membrane</keyword>
<evidence type="ECO:0000256" key="12">
    <source>
        <dbReference type="ARBA" id="ARBA00022989"/>
    </source>
</evidence>
<evidence type="ECO:0000256" key="8">
    <source>
        <dbReference type="ARBA" id="ARBA00022692"/>
    </source>
</evidence>
<dbReference type="InterPro" id="IPR032807">
    <property type="entry name" value="GNVR"/>
</dbReference>
<evidence type="ECO:0000256" key="5">
    <source>
        <dbReference type="ARBA" id="ARBA00022475"/>
    </source>
</evidence>
<evidence type="ECO:0000313" key="21">
    <source>
        <dbReference type="Proteomes" id="UP000289703"/>
    </source>
</evidence>
<keyword evidence="21" id="KW-1185">Reference proteome</keyword>
<dbReference type="CDD" id="cd05387">
    <property type="entry name" value="BY-kinase"/>
    <property type="match status" value="1"/>
</dbReference>
<feature type="transmembrane region" description="Helical" evidence="16">
    <location>
        <begin position="496"/>
        <end position="516"/>
    </location>
</feature>
<name>A0A4Q1JK12_9BACT</name>
<evidence type="ECO:0000256" key="10">
    <source>
        <dbReference type="ARBA" id="ARBA00022777"/>
    </source>
</evidence>
<feature type="domain" description="Polysaccharide chain length determinant N-terminal" evidence="17">
    <location>
        <begin position="13"/>
        <end position="101"/>
    </location>
</feature>
<keyword evidence="8 16" id="KW-0812">Transmembrane</keyword>
<dbReference type="Pfam" id="PF02706">
    <property type="entry name" value="Wzz"/>
    <property type="match status" value="1"/>
</dbReference>
<proteinExistence type="inferred from homology"/>
<dbReference type="EMBL" id="SAXA01000011">
    <property type="protein sequence ID" value="RXQ91515.1"/>
    <property type="molecule type" value="Genomic_DNA"/>
</dbReference>
<keyword evidence="11" id="KW-0067">ATP-binding</keyword>
<dbReference type="AlphaFoldDB" id="A0A4Q1JK12"/>
<sequence length="792" mass="89743">MQSNNNLNITKEDEIDLKTIFFRLLSKWHWFVLCGSLGILLAFFFSRFSQPIYDVKSVMLVQEESNGMGVENLFEGMDLGAKTNIENHIGILNSYSLNLQTLENLNWRTTWYQKGTFKDTDLYKNTPFRVIENSKNNLAGIKISISTIDNKSYQIKVDDKFDDGTTTYPIEFESTGLYGLPFKNDFFDFTLEKTSPLLSSEYYFVFNDFELMALDFVEKTNVSLVDKNAELIQLQMQGNTPARIVDYLNELCNVYIQFGLKKKNQISFNTVRFIDAQIDGIVDSLKVAGQNFTDFRSKKKSIDLSHEAQLILEKVGEIETEQASLSFQLDYFKNLLNYMGDADKMEKVAAPSVVGIVDPGLNSQVVKLGELYSKKSALSYIAKEKNPSLIMLNNEIKNVISSLEENLRNLLSAAETQDRFLKNRKDQITMRLAGLPETEQEMVNIKRRFDLNNELYTFLLKKRAEAAITTASNIPDAQIIDVARVRTAKKVGPKTLMIIVIGLMLGLLLPLFIILMKDAFNDSIKSKEELESLTSLPIVGEIAHNNYKNELAILDHPRSGLAESYRGLRTNLQYLFKGHTQKVIAIHSMIPGEGKTFTSLNIATIIAMDNKKVLLVGCDLRKPRLHQIFNTSNSNGLSTYLIRQHSLNEVTNTTKIKNLYFVNSGPIPPNPAELLGNVDFKAFINEAKKEYDYIILDNAPVTLVTDGKLTGKSADANLFVLRQGYSKRDQIKFINQQAEKNEIDHVGIILNDAIHNGHGNSYGSYGYGNGYYDEDHETKNWKTKLVSTFSRN</sequence>